<dbReference type="UniPathway" id="UPA00109">
    <property type="reaction ID" value="UER00188"/>
</dbReference>
<evidence type="ECO:0000256" key="6">
    <source>
        <dbReference type="ARBA" id="ARBA00022723"/>
    </source>
</evidence>
<dbReference type="InterPro" id="IPR015793">
    <property type="entry name" value="Pyrv_Knase_brl"/>
</dbReference>
<evidence type="ECO:0000259" key="15">
    <source>
        <dbReference type="Pfam" id="PF00224"/>
    </source>
</evidence>
<dbReference type="RefSeq" id="WP_100916288.1">
    <property type="nucleotide sequence ID" value="NZ_CP025057.1"/>
</dbReference>
<keyword evidence="12 16" id="KW-0670">Pyruvate</keyword>
<evidence type="ECO:0000256" key="2">
    <source>
        <dbReference type="ARBA" id="ARBA00004997"/>
    </source>
</evidence>
<keyword evidence="8 14" id="KW-0418">Kinase</keyword>
<dbReference type="InterPro" id="IPR036918">
    <property type="entry name" value="Pyrv_Knase_C_sf"/>
</dbReference>
<accession>A0A2K8SCW5</accession>
<keyword evidence="17" id="KW-1185">Reference proteome</keyword>
<evidence type="ECO:0000256" key="10">
    <source>
        <dbReference type="ARBA" id="ARBA00022842"/>
    </source>
</evidence>
<evidence type="ECO:0000313" key="16">
    <source>
        <dbReference type="EMBL" id="AUB31299.1"/>
    </source>
</evidence>
<evidence type="ECO:0000256" key="5">
    <source>
        <dbReference type="ARBA" id="ARBA00022679"/>
    </source>
</evidence>
<dbReference type="PANTHER" id="PTHR11817">
    <property type="entry name" value="PYRUVATE KINASE"/>
    <property type="match status" value="1"/>
</dbReference>
<comment type="similarity">
    <text evidence="3 14">Belongs to the pyruvate kinase family.</text>
</comment>
<name>A0A2K8SCW5_9MOLU</name>
<keyword evidence="9" id="KW-0067">ATP-binding</keyword>
<evidence type="ECO:0000256" key="9">
    <source>
        <dbReference type="ARBA" id="ARBA00022840"/>
    </source>
</evidence>
<reference evidence="16 17" key="1">
    <citation type="submission" date="2017-12" db="EMBL/GenBank/DDBJ databases">
        <title>Complete genome sequence of Spiroplasma floricola 23-6 (ATCC 29989).</title>
        <authorList>
            <person name="Tsai Y.-M."/>
            <person name="Wu P.-S."/>
            <person name="Lo W.-S."/>
            <person name="Kuo C.-H."/>
        </authorList>
    </citation>
    <scope>NUCLEOTIDE SEQUENCE [LARGE SCALE GENOMIC DNA]</scope>
    <source>
        <strain evidence="16 17">23-6</strain>
    </source>
</reference>
<dbReference type="GO" id="GO:0004743">
    <property type="term" value="F:pyruvate kinase activity"/>
    <property type="evidence" value="ECO:0007669"/>
    <property type="project" value="UniProtKB-UniRule"/>
</dbReference>
<dbReference type="GO" id="GO:0000287">
    <property type="term" value="F:magnesium ion binding"/>
    <property type="evidence" value="ECO:0007669"/>
    <property type="project" value="UniProtKB-UniRule"/>
</dbReference>
<proteinExistence type="inferred from homology"/>
<evidence type="ECO:0000256" key="3">
    <source>
        <dbReference type="ARBA" id="ARBA00008663"/>
    </source>
</evidence>
<dbReference type="AlphaFoldDB" id="A0A2K8SCW5"/>
<dbReference type="Proteomes" id="UP000231823">
    <property type="component" value="Chromosome"/>
</dbReference>
<dbReference type="OrthoDB" id="9812123at2"/>
<dbReference type="InterPro" id="IPR015806">
    <property type="entry name" value="Pyrv_Knase_insert_dom_sf"/>
</dbReference>
<dbReference type="SUPFAM" id="SSF50800">
    <property type="entry name" value="PK beta-barrel domain-like"/>
    <property type="match status" value="1"/>
</dbReference>
<evidence type="ECO:0000256" key="12">
    <source>
        <dbReference type="ARBA" id="ARBA00023317"/>
    </source>
</evidence>
<evidence type="ECO:0000256" key="8">
    <source>
        <dbReference type="ARBA" id="ARBA00022777"/>
    </source>
</evidence>
<dbReference type="InterPro" id="IPR015813">
    <property type="entry name" value="Pyrv/PenolPyrv_kinase-like_dom"/>
</dbReference>
<dbReference type="GO" id="GO:0030955">
    <property type="term" value="F:potassium ion binding"/>
    <property type="evidence" value="ECO:0007669"/>
    <property type="project" value="UniProtKB-UniRule"/>
</dbReference>
<dbReference type="Gene3D" id="2.40.33.10">
    <property type="entry name" value="PK beta-barrel domain-like"/>
    <property type="match status" value="1"/>
</dbReference>
<dbReference type="GO" id="GO:0016301">
    <property type="term" value="F:kinase activity"/>
    <property type="evidence" value="ECO:0007669"/>
    <property type="project" value="UniProtKB-KW"/>
</dbReference>
<comment type="cofactor">
    <cofactor evidence="1">
        <name>K(+)</name>
        <dbReference type="ChEBI" id="CHEBI:29103"/>
    </cofactor>
</comment>
<dbReference type="GO" id="GO:0005524">
    <property type="term" value="F:ATP binding"/>
    <property type="evidence" value="ECO:0007669"/>
    <property type="project" value="UniProtKB-KW"/>
</dbReference>
<evidence type="ECO:0000256" key="13">
    <source>
        <dbReference type="NCBIfam" id="TIGR01064"/>
    </source>
</evidence>
<evidence type="ECO:0000256" key="4">
    <source>
        <dbReference type="ARBA" id="ARBA00012142"/>
    </source>
</evidence>
<evidence type="ECO:0000313" key="17">
    <source>
        <dbReference type="Proteomes" id="UP000231823"/>
    </source>
</evidence>
<dbReference type="SUPFAM" id="SSF51621">
    <property type="entry name" value="Phosphoenolpyruvate/pyruvate domain"/>
    <property type="match status" value="1"/>
</dbReference>
<dbReference type="Pfam" id="PF00224">
    <property type="entry name" value="PK"/>
    <property type="match status" value="1"/>
</dbReference>
<feature type="domain" description="Pyruvate kinase barrel" evidence="15">
    <location>
        <begin position="18"/>
        <end position="340"/>
    </location>
</feature>
<gene>
    <name evidence="16" type="primary">pyk</name>
    <name evidence="16" type="ORF">SFLOR_v1c02380</name>
</gene>
<dbReference type="FunFam" id="2.40.33.10:FF:000001">
    <property type="entry name" value="Pyruvate kinase"/>
    <property type="match status" value="1"/>
</dbReference>
<dbReference type="NCBIfam" id="NF004491">
    <property type="entry name" value="PRK05826.1"/>
    <property type="match status" value="1"/>
</dbReference>
<keyword evidence="6" id="KW-0479">Metal-binding</keyword>
<dbReference type="InterPro" id="IPR001697">
    <property type="entry name" value="Pyr_Knase"/>
</dbReference>
<dbReference type="EC" id="2.7.1.40" evidence="4 13"/>
<evidence type="ECO:0000256" key="1">
    <source>
        <dbReference type="ARBA" id="ARBA00001958"/>
    </source>
</evidence>
<dbReference type="NCBIfam" id="TIGR01064">
    <property type="entry name" value="pyruv_kin"/>
    <property type="match status" value="1"/>
</dbReference>
<dbReference type="InterPro" id="IPR011037">
    <property type="entry name" value="Pyrv_Knase-like_insert_dom_sf"/>
</dbReference>
<comment type="pathway">
    <text evidence="2 14">Carbohydrate degradation; glycolysis; pyruvate from D-glyceraldehyde 3-phosphate: step 5/5.</text>
</comment>
<organism evidence="16 17">
    <name type="scientific">Spiroplasma floricola 23-6</name>
    <dbReference type="NCBI Taxonomy" id="1336749"/>
    <lineage>
        <taxon>Bacteria</taxon>
        <taxon>Bacillati</taxon>
        <taxon>Mycoplasmatota</taxon>
        <taxon>Mollicutes</taxon>
        <taxon>Entomoplasmatales</taxon>
        <taxon>Spiroplasmataceae</taxon>
        <taxon>Spiroplasma</taxon>
    </lineage>
</organism>
<sequence length="484" mass="54408">MNKEIEFYEPSKIAKKIKRTKIVTTIGPSTHSKDDIRKLFESGMNVVRLNFSHGKQEEQSEKIKSVIELREELDKPISIMLDTKGPEIRIGKVLDGAQEIKAGSDIRVYTTQEEYLKRECKATEMTVSYDMSIDLKPGDTVLVDDGKLTLNVINVESGLVNCKAFNTHTIKTNKRVNLPGVDFSLPFLAQKDIDDIKYGAKMKVDYIAASFVNTADNVKEIRNILKECKAEHIQIISKIESKIGIFNIDSIIEASDGIMVARGDLGLEIPYYEVPYWEKQMIRKCRKAGKVVVVATQMLESMTDNPQPTRAEVTDVYYATELGADATMLSGESAAGIYPFITTETMATINKRAELGFYGKIYYDRALEIARNSSSGKRAEIADELANITRNGKYEFALVLSRTGELLRTISKFRPNVTILGVCDKEELWTGFGAMHSIFMNRVKSIDKIIDNNDELSEIARSWGAKKGEQILIVRNENIKVHTV</sequence>
<evidence type="ECO:0000256" key="7">
    <source>
        <dbReference type="ARBA" id="ARBA00022741"/>
    </source>
</evidence>
<comment type="catalytic activity">
    <reaction evidence="14">
        <text>pyruvate + ATP = phosphoenolpyruvate + ADP + H(+)</text>
        <dbReference type="Rhea" id="RHEA:18157"/>
        <dbReference type="ChEBI" id="CHEBI:15361"/>
        <dbReference type="ChEBI" id="CHEBI:15378"/>
        <dbReference type="ChEBI" id="CHEBI:30616"/>
        <dbReference type="ChEBI" id="CHEBI:58702"/>
        <dbReference type="ChEBI" id="CHEBI:456216"/>
        <dbReference type="EC" id="2.7.1.40"/>
    </reaction>
</comment>
<dbReference type="Gene3D" id="3.20.20.60">
    <property type="entry name" value="Phosphoenolpyruvate-binding domains"/>
    <property type="match status" value="1"/>
</dbReference>
<dbReference type="InterPro" id="IPR040442">
    <property type="entry name" value="Pyrv_kinase-like_dom_sf"/>
</dbReference>
<dbReference type="Gene3D" id="3.40.1380.20">
    <property type="entry name" value="Pyruvate kinase, C-terminal domain"/>
    <property type="match status" value="1"/>
</dbReference>
<dbReference type="KEGG" id="sfz:SFLOR_v1c02380"/>
<keyword evidence="5 14" id="KW-0808">Transferase</keyword>
<keyword evidence="11 14" id="KW-0324">Glycolysis</keyword>
<evidence type="ECO:0000256" key="14">
    <source>
        <dbReference type="RuleBase" id="RU000504"/>
    </source>
</evidence>
<keyword evidence="10 14" id="KW-0460">Magnesium</keyword>
<protein>
    <recommendedName>
        <fullName evidence="4 13">Pyruvate kinase</fullName>
        <ecNumber evidence="4 13">2.7.1.40</ecNumber>
    </recommendedName>
</protein>
<keyword evidence="7" id="KW-0547">Nucleotide-binding</keyword>
<dbReference type="EMBL" id="CP025057">
    <property type="protein sequence ID" value="AUB31299.1"/>
    <property type="molecule type" value="Genomic_DNA"/>
</dbReference>
<dbReference type="SUPFAM" id="SSF52935">
    <property type="entry name" value="PK C-terminal domain-like"/>
    <property type="match status" value="1"/>
</dbReference>
<dbReference type="PRINTS" id="PR01050">
    <property type="entry name" value="PYRUVTKNASE"/>
</dbReference>
<evidence type="ECO:0000256" key="11">
    <source>
        <dbReference type="ARBA" id="ARBA00023152"/>
    </source>
</evidence>